<gene>
    <name evidence="3" type="ORF">CDCA_CDCA11G3108</name>
</gene>
<dbReference type="PANTHER" id="PTHR43016">
    <property type="entry name" value="PRESEQUENCE PROTEASE"/>
    <property type="match status" value="1"/>
</dbReference>
<dbReference type="InterPro" id="IPR013578">
    <property type="entry name" value="Peptidase_M16C_assoc"/>
</dbReference>
<dbReference type="Pfam" id="PF00675">
    <property type="entry name" value="Peptidase_M16"/>
    <property type="match status" value="1"/>
</dbReference>
<dbReference type="Pfam" id="PF05193">
    <property type="entry name" value="Peptidase_M16_C"/>
    <property type="match status" value="1"/>
</dbReference>
<dbReference type="SUPFAM" id="SSF63411">
    <property type="entry name" value="LuxS/MPP-like metallohydrolase"/>
    <property type="match status" value="3"/>
</dbReference>
<dbReference type="FunFam" id="3.30.830.10:FF:000015">
    <property type="entry name" value="Putative zinc metalloprotease"/>
    <property type="match status" value="1"/>
</dbReference>
<protein>
    <recommendedName>
        <fullName evidence="2">Peptidase M16C associated domain-containing protein</fullName>
    </recommendedName>
</protein>
<dbReference type="InterPro" id="IPR007863">
    <property type="entry name" value="Peptidase_M16_C"/>
</dbReference>
<dbReference type="Proteomes" id="UP001301350">
    <property type="component" value="Unassembled WGS sequence"/>
</dbReference>
<dbReference type="GO" id="GO:0006508">
    <property type="term" value="P:proteolysis"/>
    <property type="evidence" value="ECO:0007669"/>
    <property type="project" value="InterPro"/>
</dbReference>
<dbReference type="InterPro" id="IPR011249">
    <property type="entry name" value="Metalloenz_LuxS/M16"/>
</dbReference>
<accession>A0AAV9IY94</accession>
<keyword evidence="4" id="KW-1185">Reference proteome</keyword>
<evidence type="ECO:0000313" key="4">
    <source>
        <dbReference type="Proteomes" id="UP001301350"/>
    </source>
</evidence>
<dbReference type="EMBL" id="JANCYW010000011">
    <property type="protein sequence ID" value="KAK4537083.1"/>
    <property type="molecule type" value="Genomic_DNA"/>
</dbReference>
<feature type="domain" description="Peptidase M16C associated" evidence="2">
    <location>
        <begin position="490"/>
        <end position="774"/>
    </location>
</feature>
<dbReference type="InterPro" id="IPR011765">
    <property type="entry name" value="Pept_M16_N"/>
</dbReference>
<dbReference type="SMART" id="SM01264">
    <property type="entry name" value="M16C_associated"/>
    <property type="match status" value="1"/>
</dbReference>
<dbReference type="Gene3D" id="3.30.830.10">
    <property type="entry name" value="Metalloenzyme, LuxS/M16 peptidase-like"/>
    <property type="match status" value="4"/>
</dbReference>
<dbReference type="GO" id="GO:0046872">
    <property type="term" value="F:metal ion binding"/>
    <property type="evidence" value="ECO:0007669"/>
    <property type="project" value="InterPro"/>
</dbReference>
<organism evidence="3 4">
    <name type="scientific">Cyanidium caldarium</name>
    <name type="common">Red alga</name>
    <dbReference type="NCBI Taxonomy" id="2771"/>
    <lineage>
        <taxon>Eukaryota</taxon>
        <taxon>Rhodophyta</taxon>
        <taxon>Bangiophyceae</taxon>
        <taxon>Cyanidiales</taxon>
        <taxon>Cyanidiaceae</taxon>
        <taxon>Cyanidium</taxon>
    </lineage>
</organism>
<feature type="compositionally biased region" description="Acidic residues" evidence="1">
    <location>
        <begin position="287"/>
        <end position="305"/>
    </location>
</feature>
<proteinExistence type="predicted"/>
<reference evidence="3 4" key="1">
    <citation type="submission" date="2022-07" db="EMBL/GenBank/DDBJ databases">
        <title>Genome-wide signatures of adaptation to extreme environments.</title>
        <authorList>
            <person name="Cho C.H."/>
            <person name="Yoon H.S."/>
        </authorList>
    </citation>
    <scope>NUCLEOTIDE SEQUENCE [LARGE SCALE GENOMIC DNA]</scope>
    <source>
        <strain evidence="3 4">DBV 063 E5</strain>
    </source>
</reference>
<evidence type="ECO:0000256" key="1">
    <source>
        <dbReference type="SAM" id="MobiDB-lite"/>
    </source>
</evidence>
<name>A0AAV9IY94_CYACA</name>
<evidence type="ECO:0000259" key="2">
    <source>
        <dbReference type="SMART" id="SM01264"/>
    </source>
</evidence>
<feature type="region of interest" description="Disordered" evidence="1">
    <location>
        <begin position="279"/>
        <end position="308"/>
    </location>
</feature>
<comment type="caution">
    <text evidence="3">The sequence shown here is derived from an EMBL/GenBank/DDBJ whole genome shotgun (WGS) entry which is preliminary data.</text>
</comment>
<sequence>MTAVSAFELVHDTWTGSPGRKIPVRKYRSRSTGLTVVVASVPGPLVSGYLTLSTEARDHAGIPHCLEHLVFMGSERYPYKGFLDAVANRCVAQGTNAWTDTDHTAYTVTTAGARGFLQLLPIYLDHVLFPTLTDAAFDTEVHHLVGTSCTDAGVVYCEMEARENTADSRALLRCLRHLYGEAAACGYAAETGGMLHELRQLTNARVRQYHRAYYRAENLCVVVCGLVEAEALFAALEPVEAEVCARELSTRARPWSDAVPGPPSAQPIVERIVFPAEGAADGQPSEADGEEEETGEGAADSEGDNGETGLVLLGWRGPPIDDVLMRTAIQVMDDYLSESETSPLQAALVEREDAFSNSVTFTTLEHAVTANLLHVENVPLHRLDQVYAEAMRVLQAVYEGGVDVRGRLRVLIRRRLRQFYAAMEDDAHETIAGMVTTDFLYGDGAHLERELNVPQTLQVLLTRDESFWRERVLRRWFLDGNTAGACCVVCEPSRAEAERLRAEEAHRVAQRNSAWSAAEREALTARLRQAVAQNEQAPPEALVRAVPVPDDFDTLPRFRVHTHYLDDTASGVRLQLEDVESEFVRLTAVLDTRDLSARHRLLLPLLLETLFSTGIAERDYVQVVDALLRDTVDYGCSLGVGSAGGGGSAGFSAAPFAQSCCVALKLVREQYACGVQWLSAVLHRVRFEAERVRVAAHKLLNDVSPFKRDGAALASAVDHELVYDGYARCNLLAASPIRQRRFLLRVLRGMAERAAREKGVKEPADDIVSLLEELEVLRRTLTRPGNVFLHAIVSVRGELEEALRPWRKCFGVAGGCVSTGNGPLPAPNSLVQLGRELRRPLPSVATARLVAVDAVESAFASLTVATEVSFSSPDYPPLLVLHELLTALEGPLWRQIRGHGLAYGFALQCSPESGTSCFTLYRSSALVAALQASLRLFREWYAHPAAVIRPMEVEAARAGVIYALVAREGDVESAALQRLYNSCRGVTHDYGRELVRRVSAVQPEALVELAPRALAHLAQPTECVLSVALNPAKVSEAVTGARECGWGDVQAVSSVDDLFPLDGEK</sequence>
<evidence type="ECO:0000313" key="3">
    <source>
        <dbReference type="EMBL" id="KAK4537083.1"/>
    </source>
</evidence>
<dbReference type="PANTHER" id="PTHR43016:SF16">
    <property type="entry name" value="METALLOPROTEASE, PUTATIVE (AFU_ORTHOLOGUE AFUA_4G07610)-RELATED"/>
    <property type="match status" value="1"/>
</dbReference>
<dbReference type="AlphaFoldDB" id="A0AAV9IY94"/>